<feature type="region of interest" description="Disordered" evidence="1">
    <location>
        <begin position="586"/>
        <end position="662"/>
    </location>
</feature>
<evidence type="ECO:0000313" key="4">
    <source>
        <dbReference type="Proteomes" id="UP000050795"/>
    </source>
</evidence>
<name>A0AA85KBW5_TRIRE</name>
<keyword evidence="2" id="KW-0812">Transmembrane</keyword>
<keyword evidence="2" id="KW-0472">Membrane</keyword>
<evidence type="ECO:0000313" key="5">
    <source>
        <dbReference type="WBParaSite" id="TREG1_72480.1"/>
    </source>
</evidence>
<reference evidence="5" key="2">
    <citation type="submission" date="2023-11" db="UniProtKB">
        <authorList>
            <consortium name="WormBaseParasite"/>
        </authorList>
    </citation>
    <scope>IDENTIFICATION</scope>
</reference>
<feature type="compositionally biased region" description="Polar residues" evidence="1">
    <location>
        <begin position="519"/>
        <end position="530"/>
    </location>
</feature>
<protein>
    <submittedName>
        <fullName evidence="5">Uncharacterized protein</fullName>
    </submittedName>
</protein>
<evidence type="ECO:0000256" key="2">
    <source>
        <dbReference type="SAM" id="Phobius"/>
    </source>
</evidence>
<feature type="compositionally biased region" description="Low complexity" evidence="1">
    <location>
        <begin position="531"/>
        <end position="546"/>
    </location>
</feature>
<reference evidence="4" key="1">
    <citation type="submission" date="2022-06" db="EMBL/GenBank/DDBJ databases">
        <authorList>
            <person name="Berger JAMES D."/>
            <person name="Berger JAMES D."/>
        </authorList>
    </citation>
    <scope>NUCLEOTIDE SEQUENCE [LARGE SCALE GENOMIC DNA]</scope>
</reference>
<dbReference type="AlphaFoldDB" id="A0AA85KBW5"/>
<sequence>MTLTLNWIILVCLYTTLVSQFQSIGTQGLELSGNRFSRQLHRRSLYELDAYRIEFKPELKANHGQNFTHIMCRVNRPKPNAEVYLTCPALGDNKLLGNCYQGCQPTNPCLHSSQRNFGCVPHDQTVFCQKIEYPNGTIVINLKVDRSDKRLTGLWSCTHAGLESTKFEIDLKSYSNGNQVVPESKPLAIKNEYNSDPDVLKSVHSEQAALLKDRPLAQIRKPEILFTILAVLALSILINLAFCIRCLLLRSYIDASNEGSSKTNCLAACLCLPEEMRKGSMIMTTPILPRTNMTPQMNHHVRMNGSDPAGFNSSYSLSALQKVPLLYNNGSSYKENLCPGYIPTNSLPGTFRKHGMPNLRNVNTPQPHSGGLIHHPQPIDPENHNLTAFTTMIDEDNNNNKFVNLTPTYIRAPSLNTPSPNLSRRVAVNNYGYSPQTAVRYIGQGDIHSYHPQYIIRVQHPHVVYDDVAAGSLGHSPNGSMLDAPGMHGHLTHIQSIKQNNMSQPINSSFSNLVNLPTDPNAQNHYISLQPSGNNNNNSNKPGDNKATGSITCPSTSSYIYTYSGQIQSDTSVNPSMLASFATVKLSSSQHTAPTTHSTNSEEGMKAIEENSTEILSRDNNKSTTMTKTENDNASLVSNSKASVSNTNVLYNTNSHNNKSEG</sequence>
<feature type="signal peptide" evidence="3">
    <location>
        <begin position="1"/>
        <end position="20"/>
    </location>
</feature>
<feature type="region of interest" description="Disordered" evidence="1">
    <location>
        <begin position="519"/>
        <end position="550"/>
    </location>
</feature>
<evidence type="ECO:0000256" key="3">
    <source>
        <dbReference type="SAM" id="SignalP"/>
    </source>
</evidence>
<keyword evidence="4" id="KW-1185">Reference proteome</keyword>
<keyword evidence="2" id="KW-1133">Transmembrane helix</keyword>
<dbReference type="Proteomes" id="UP000050795">
    <property type="component" value="Unassembled WGS sequence"/>
</dbReference>
<feature type="compositionally biased region" description="Polar residues" evidence="1">
    <location>
        <begin position="622"/>
        <end position="662"/>
    </location>
</feature>
<dbReference type="WBParaSite" id="TREG1_72480.1">
    <property type="protein sequence ID" value="TREG1_72480.1"/>
    <property type="gene ID" value="TREG1_72480"/>
</dbReference>
<accession>A0AA85KBW5</accession>
<proteinExistence type="predicted"/>
<keyword evidence="3" id="KW-0732">Signal</keyword>
<evidence type="ECO:0000256" key="1">
    <source>
        <dbReference type="SAM" id="MobiDB-lite"/>
    </source>
</evidence>
<feature type="compositionally biased region" description="Polar residues" evidence="1">
    <location>
        <begin position="586"/>
        <end position="602"/>
    </location>
</feature>
<organism evidence="4 5">
    <name type="scientific">Trichobilharzia regenti</name>
    <name type="common">Nasal bird schistosome</name>
    <dbReference type="NCBI Taxonomy" id="157069"/>
    <lineage>
        <taxon>Eukaryota</taxon>
        <taxon>Metazoa</taxon>
        <taxon>Spiralia</taxon>
        <taxon>Lophotrochozoa</taxon>
        <taxon>Platyhelminthes</taxon>
        <taxon>Trematoda</taxon>
        <taxon>Digenea</taxon>
        <taxon>Strigeidida</taxon>
        <taxon>Schistosomatoidea</taxon>
        <taxon>Schistosomatidae</taxon>
        <taxon>Trichobilharzia</taxon>
    </lineage>
</organism>
<feature type="chain" id="PRO_5041701691" evidence="3">
    <location>
        <begin position="21"/>
        <end position="662"/>
    </location>
</feature>
<feature type="transmembrane region" description="Helical" evidence="2">
    <location>
        <begin position="224"/>
        <end position="248"/>
    </location>
</feature>